<comment type="pathway">
    <text evidence="5">Cofactor biosynthesis; nicotinate biosynthesis; nicotinate from nicotinamide: step 1/1.</text>
</comment>
<dbReference type="PANTHER" id="PTHR11080">
    <property type="entry name" value="PYRAZINAMIDASE/NICOTINAMIDASE"/>
    <property type="match status" value="1"/>
</dbReference>
<gene>
    <name evidence="9" type="ORF">G7Z17_g4664</name>
</gene>
<sequence>MKQSTEHIQNGSLAVTGGRDIASAINTLLALPFALKIATKDWHPPHHVSFAVNHPDAAPYTSSHTIVHPSDPTRTYTTTLWPVHCVQGSHGAELVPELNVEALDSVVEKGMDHRVEMYSAFYDPFHVSDSGLAKTLKDAGVTDVFVVGLASDFCVKATAEHAVEEGYRTFIVTEGTRPVLPDQWDECKREMEANGINFTSIDGDQVARLRSAI</sequence>
<evidence type="ECO:0000256" key="4">
    <source>
        <dbReference type="ARBA" id="ARBA00022801"/>
    </source>
</evidence>
<dbReference type="Gene3D" id="3.40.50.850">
    <property type="entry name" value="Isochorismatase-like"/>
    <property type="match status" value="1"/>
</dbReference>
<comment type="similarity">
    <text evidence="1">Belongs to the isochorismatase family.</text>
</comment>
<evidence type="ECO:0000256" key="3">
    <source>
        <dbReference type="ARBA" id="ARBA00022723"/>
    </source>
</evidence>
<keyword evidence="3" id="KW-0479">Metal-binding</keyword>
<evidence type="ECO:0000313" key="10">
    <source>
        <dbReference type="Proteomes" id="UP000722485"/>
    </source>
</evidence>
<dbReference type="InterPro" id="IPR000868">
    <property type="entry name" value="Isochorismatase-like_dom"/>
</dbReference>
<evidence type="ECO:0000256" key="1">
    <source>
        <dbReference type="ARBA" id="ARBA00006336"/>
    </source>
</evidence>
<dbReference type="AlphaFoldDB" id="A0A9P5HAC6"/>
<keyword evidence="10" id="KW-1185">Reference proteome</keyword>
<keyword evidence="2" id="KW-0662">Pyridine nucleotide biosynthesis</keyword>
<evidence type="ECO:0000259" key="8">
    <source>
        <dbReference type="Pfam" id="PF00857"/>
    </source>
</evidence>
<evidence type="ECO:0000313" key="9">
    <source>
        <dbReference type="EMBL" id="KAF7551912.1"/>
    </source>
</evidence>
<dbReference type="SUPFAM" id="SSF52499">
    <property type="entry name" value="Isochorismatase-like hydrolases"/>
    <property type="match status" value="1"/>
</dbReference>
<dbReference type="GO" id="GO:0008936">
    <property type="term" value="F:nicotinamidase activity"/>
    <property type="evidence" value="ECO:0007669"/>
    <property type="project" value="UniProtKB-EC"/>
</dbReference>
<name>A0A9P5HAC6_9HYPO</name>
<evidence type="ECO:0000256" key="2">
    <source>
        <dbReference type="ARBA" id="ARBA00022642"/>
    </source>
</evidence>
<dbReference type="EMBL" id="JAANBB010000069">
    <property type="protein sequence ID" value="KAF7551912.1"/>
    <property type="molecule type" value="Genomic_DNA"/>
</dbReference>
<keyword evidence="4" id="KW-0378">Hydrolase</keyword>
<evidence type="ECO:0000256" key="5">
    <source>
        <dbReference type="ARBA" id="ARBA00037900"/>
    </source>
</evidence>
<feature type="domain" description="Isochorismatase-like" evidence="8">
    <location>
        <begin position="70"/>
        <end position="200"/>
    </location>
</feature>
<dbReference type="OrthoDB" id="3341310at2759"/>
<dbReference type="PANTHER" id="PTHR11080:SF2">
    <property type="entry name" value="LD05707P"/>
    <property type="match status" value="1"/>
</dbReference>
<dbReference type="InterPro" id="IPR036380">
    <property type="entry name" value="Isochorismatase-like_sf"/>
</dbReference>
<comment type="caution">
    <text evidence="9">The sequence shown here is derived from an EMBL/GenBank/DDBJ whole genome shotgun (WGS) entry which is preliminary data.</text>
</comment>
<dbReference type="InterPro" id="IPR052347">
    <property type="entry name" value="Isochorismatase_Nicotinamidase"/>
</dbReference>
<proteinExistence type="inferred from homology"/>
<dbReference type="GO" id="GO:0046872">
    <property type="term" value="F:metal ion binding"/>
    <property type="evidence" value="ECO:0007669"/>
    <property type="project" value="UniProtKB-KW"/>
</dbReference>
<dbReference type="Proteomes" id="UP000722485">
    <property type="component" value="Unassembled WGS sequence"/>
</dbReference>
<dbReference type="Pfam" id="PF00857">
    <property type="entry name" value="Isochorismatase"/>
    <property type="match status" value="1"/>
</dbReference>
<accession>A0A9P5HAC6</accession>
<protein>
    <recommendedName>
        <fullName evidence="6">nicotinamidase</fullName>
        <ecNumber evidence="6">3.5.1.19</ecNumber>
    </recommendedName>
    <alternativeName>
        <fullName evidence="7">Nicotinamide deamidase</fullName>
    </alternativeName>
</protein>
<evidence type="ECO:0000256" key="7">
    <source>
        <dbReference type="ARBA" id="ARBA00043224"/>
    </source>
</evidence>
<evidence type="ECO:0000256" key="6">
    <source>
        <dbReference type="ARBA" id="ARBA00039017"/>
    </source>
</evidence>
<dbReference type="GO" id="GO:0019363">
    <property type="term" value="P:pyridine nucleotide biosynthetic process"/>
    <property type="evidence" value="ECO:0007669"/>
    <property type="project" value="UniProtKB-KW"/>
</dbReference>
<organism evidence="9 10">
    <name type="scientific">Cylindrodendrum hubeiense</name>
    <dbReference type="NCBI Taxonomy" id="595255"/>
    <lineage>
        <taxon>Eukaryota</taxon>
        <taxon>Fungi</taxon>
        <taxon>Dikarya</taxon>
        <taxon>Ascomycota</taxon>
        <taxon>Pezizomycotina</taxon>
        <taxon>Sordariomycetes</taxon>
        <taxon>Hypocreomycetidae</taxon>
        <taxon>Hypocreales</taxon>
        <taxon>Nectriaceae</taxon>
        <taxon>Cylindrodendrum</taxon>
    </lineage>
</organism>
<reference evidence="9" key="1">
    <citation type="submission" date="2020-03" db="EMBL/GenBank/DDBJ databases">
        <title>Draft Genome Sequence of Cylindrodendrum hubeiense.</title>
        <authorList>
            <person name="Buettner E."/>
            <person name="Kellner H."/>
        </authorList>
    </citation>
    <scope>NUCLEOTIDE SEQUENCE</scope>
    <source>
        <strain evidence="9">IHI 201604</strain>
    </source>
</reference>
<dbReference type="EC" id="3.5.1.19" evidence="6"/>